<keyword evidence="3" id="KW-1185">Reference proteome</keyword>
<comment type="caution">
    <text evidence="2">The sequence shown here is derived from an EMBL/GenBank/DDBJ whole genome shotgun (WGS) entry which is preliminary data.</text>
</comment>
<feature type="transmembrane region" description="Helical" evidence="1">
    <location>
        <begin position="176"/>
        <end position="199"/>
    </location>
</feature>
<dbReference type="PANTHER" id="PTHR38337">
    <property type="entry name" value="AGAP010540-PA"/>
    <property type="match status" value="1"/>
</dbReference>
<evidence type="ECO:0000313" key="2">
    <source>
        <dbReference type="EMBL" id="KAJ8920756.1"/>
    </source>
</evidence>
<feature type="transmembrane region" description="Helical" evidence="1">
    <location>
        <begin position="118"/>
        <end position="140"/>
    </location>
</feature>
<protein>
    <recommendedName>
        <fullName evidence="4">Gustatory receptor</fullName>
    </recommendedName>
</protein>
<dbReference type="PANTHER" id="PTHR38337:SF1">
    <property type="entry name" value="GUSTATORY RECEPTOR"/>
    <property type="match status" value="1"/>
</dbReference>
<reference evidence="2 3" key="1">
    <citation type="journal article" date="2023" name="Insect Mol. Biol.">
        <title>Genome sequencing provides insights into the evolution of gene families encoding plant cell wall-degrading enzymes in longhorned beetles.</title>
        <authorList>
            <person name="Shin N.R."/>
            <person name="Okamura Y."/>
            <person name="Kirsch R."/>
            <person name="Pauchet Y."/>
        </authorList>
    </citation>
    <scope>NUCLEOTIDE SEQUENCE [LARGE SCALE GENOMIC DNA]</scope>
    <source>
        <strain evidence="2">EAD_L_NR</strain>
    </source>
</reference>
<gene>
    <name evidence="2" type="ORF">NQ315_004896</name>
</gene>
<feature type="non-terminal residue" evidence="2">
    <location>
        <position position="1"/>
    </location>
</feature>
<name>A0AAV8W488_9CUCU</name>
<sequence length="424" mass="49204">EDEICDEYVCIPESSTHLSVTTVLNYCKNKILNPYMRLLSFMGLRPFTNVEQESHLFLQLLSYVYTCQVMGFMIIGYFLQYMSCFRRDRGFFYKEKHNNFYLSNELDTIYEHTCDGSLIFSFIIPSALHLLGYLHAVVIFRKSEDDQLPVLMERVFLSSTNLASGFMSQKKLVKTLWLFVIFTIIWMILSLVSVICMLADGEISFKWMENSKPWIVLVMKILLVICTLWHDIVQAAVISNYCLQTQLLTSYVHFLREKLLQYPVQPLEWMREIEDFKKLLNYLNDEIAPSVCLFTIVNLSFTFSGLLWLFNIDRIDNERLLALSFSILSVVLWIFVAFAPFIQGARLSNSCDVLRGVGQEVRTRPYVHQETPAFELDSILMYTTSLKIKAKLFSVPIRGKYLCFCGTFAAVIILVLGQCNYLLS</sequence>
<evidence type="ECO:0000313" key="3">
    <source>
        <dbReference type="Proteomes" id="UP001159042"/>
    </source>
</evidence>
<dbReference type="Proteomes" id="UP001159042">
    <property type="component" value="Unassembled WGS sequence"/>
</dbReference>
<keyword evidence="1" id="KW-0812">Transmembrane</keyword>
<organism evidence="2 3">
    <name type="scientific">Exocentrus adspersus</name>
    <dbReference type="NCBI Taxonomy" id="1586481"/>
    <lineage>
        <taxon>Eukaryota</taxon>
        <taxon>Metazoa</taxon>
        <taxon>Ecdysozoa</taxon>
        <taxon>Arthropoda</taxon>
        <taxon>Hexapoda</taxon>
        <taxon>Insecta</taxon>
        <taxon>Pterygota</taxon>
        <taxon>Neoptera</taxon>
        <taxon>Endopterygota</taxon>
        <taxon>Coleoptera</taxon>
        <taxon>Polyphaga</taxon>
        <taxon>Cucujiformia</taxon>
        <taxon>Chrysomeloidea</taxon>
        <taxon>Cerambycidae</taxon>
        <taxon>Lamiinae</taxon>
        <taxon>Acanthocinini</taxon>
        <taxon>Exocentrus</taxon>
    </lineage>
</organism>
<feature type="transmembrane region" description="Helical" evidence="1">
    <location>
        <begin position="56"/>
        <end position="79"/>
    </location>
</feature>
<feature type="transmembrane region" description="Helical" evidence="1">
    <location>
        <begin position="321"/>
        <end position="342"/>
    </location>
</feature>
<feature type="transmembrane region" description="Helical" evidence="1">
    <location>
        <begin position="211"/>
        <end position="230"/>
    </location>
</feature>
<evidence type="ECO:0008006" key="4">
    <source>
        <dbReference type="Google" id="ProtNLM"/>
    </source>
</evidence>
<dbReference type="AlphaFoldDB" id="A0AAV8W488"/>
<dbReference type="EMBL" id="JANEYG010000013">
    <property type="protein sequence ID" value="KAJ8920756.1"/>
    <property type="molecule type" value="Genomic_DNA"/>
</dbReference>
<feature type="transmembrane region" description="Helical" evidence="1">
    <location>
        <begin position="287"/>
        <end position="309"/>
    </location>
</feature>
<feature type="transmembrane region" description="Helical" evidence="1">
    <location>
        <begin position="401"/>
        <end position="423"/>
    </location>
</feature>
<evidence type="ECO:0000256" key="1">
    <source>
        <dbReference type="SAM" id="Phobius"/>
    </source>
</evidence>
<accession>A0AAV8W488</accession>
<proteinExistence type="predicted"/>
<keyword evidence="1" id="KW-0472">Membrane</keyword>
<keyword evidence="1" id="KW-1133">Transmembrane helix</keyword>